<dbReference type="Pfam" id="PF01927">
    <property type="entry name" value="Mut7-C"/>
    <property type="match status" value="1"/>
</dbReference>
<dbReference type="Proteomes" id="UP000012073">
    <property type="component" value="Unassembled WGS sequence"/>
</dbReference>
<dbReference type="GeneID" id="17318929"/>
<keyword evidence="3" id="KW-1185">Reference proteome</keyword>
<feature type="domain" description="Mut7-C RNAse" evidence="1">
    <location>
        <begin position="28"/>
        <end position="159"/>
    </location>
</feature>
<dbReference type="PANTHER" id="PTHR39081">
    <property type="entry name" value="MUT7-C DOMAIN-CONTAINING PROTEIN"/>
    <property type="match status" value="1"/>
</dbReference>
<accession>R7QU85</accession>
<sequence>MAAVTGACVSAAVRGAVCGVRRARGEARFLCDGSLSRLARWLRLLGVDAALEEGHGGRRNVDALFERARRERRILVTSSTTVCRRANCPESFFVRPGKMGQMETCLTTLLNCYGVRLEEDMILSMCGKCGEAIERRGEGGPKDTELFTCGGCGWVYWESTSGKGSSVKARKLAKRLYKAVEEGRRKAGAEVRRRERCSNEFRGGLKDCDCTAQEGRRGEYWLRYESAFTTVHGREPEYTNVNGDFKGTLDYIFVGGTAKVTAAEVIETVVGGGWPSDHSMVKAEVSVEELPVGRAGFSRTRSCPLW</sequence>
<protein>
    <recommendedName>
        <fullName evidence="1">Mut7-C RNAse domain-containing protein</fullName>
    </recommendedName>
</protein>
<evidence type="ECO:0000259" key="1">
    <source>
        <dbReference type="Pfam" id="PF01927"/>
    </source>
</evidence>
<evidence type="ECO:0000313" key="3">
    <source>
        <dbReference type="Proteomes" id="UP000012073"/>
    </source>
</evidence>
<evidence type="ECO:0000313" key="2">
    <source>
        <dbReference type="EMBL" id="CDF40915.1"/>
    </source>
</evidence>
<dbReference type="SUPFAM" id="SSF56219">
    <property type="entry name" value="DNase I-like"/>
    <property type="match status" value="1"/>
</dbReference>
<reference evidence="3" key="1">
    <citation type="journal article" date="2013" name="Proc. Natl. Acad. Sci. U.S.A.">
        <title>Genome structure and metabolic features in the red seaweed Chondrus crispus shed light on evolution of the Archaeplastida.</title>
        <authorList>
            <person name="Collen J."/>
            <person name="Porcel B."/>
            <person name="Carre W."/>
            <person name="Ball S.G."/>
            <person name="Chaparro C."/>
            <person name="Tonon T."/>
            <person name="Barbeyron T."/>
            <person name="Michel G."/>
            <person name="Noel B."/>
            <person name="Valentin K."/>
            <person name="Elias M."/>
            <person name="Artiguenave F."/>
            <person name="Arun A."/>
            <person name="Aury J.M."/>
            <person name="Barbosa-Neto J.F."/>
            <person name="Bothwell J.H."/>
            <person name="Bouget F.Y."/>
            <person name="Brillet L."/>
            <person name="Cabello-Hurtado F."/>
            <person name="Capella-Gutierrez S."/>
            <person name="Charrier B."/>
            <person name="Cladiere L."/>
            <person name="Cock J.M."/>
            <person name="Coelho S.M."/>
            <person name="Colleoni C."/>
            <person name="Czjzek M."/>
            <person name="Da Silva C."/>
            <person name="Delage L."/>
            <person name="Denoeud F."/>
            <person name="Deschamps P."/>
            <person name="Dittami S.M."/>
            <person name="Gabaldon T."/>
            <person name="Gachon C.M."/>
            <person name="Groisillier A."/>
            <person name="Herve C."/>
            <person name="Jabbari K."/>
            <person name="Katinka M."/>
            <person name="Kloareg B."/>
            <person name="Kowalczyk N."/>
            <person name="Labadie K."/>
            <person name="Leblanc C."/>
            <person name="Lopez P.J."/>
            <person name="McLachlan D.H."/>
            <person name="Meslet-Cladiere L."/>
            <person name="Moustafa A."/>
            <person name="Nehr Z."/>
            <person name="Nyvall Collen P."/>
            <person name="Panaud O."/>
            <person name="Partensky F."/>
            <person name="Poulain J."/>
            <person name="Rensing S.A."/>
            <person name="Rousvoal S."/>
            <person name="Samson G."/>
            <person name="Symeonidi A."/>
            <person name="Weissenbach J."/>
            <person name="Zambounis A."/>
            <person name="Wincker P."/>
            <person name="Boyen C."/>
        </authorList>
    </citation>
    <scope>NUCLEOTIDE SEQUENCE [LARGE SCALE GENOMIC DNA]</scope>
    <source>
        <strain evidence="3">cv. Stackhouse</strain>
    </source>
</reference>
<dbReference type="STRING" id="2769.R7QU85"/>
<dbReference type="PANTHER" id="PTHR39081:SF1">
    <property type="entry name" value="MUT7-C RNASE DOMAIN-CONTAINING PROTEIN"/>
    <property type="match status" value="1"/>
</dbReference>
<dbReference type="InterPro" id="IPR036691">
    <property type="entry name" value="Endo/exonu/phosph_ase_sf"/>
</dbReference>
<dbReference type="Gene3D" id="3.60.10.10">
    <property type="entry name" value="Endonuclease/exonuclease/phosphatase"/>
    <property type="match status" value="1"/>
</dbReference>
<dbReference type="EMBL" id="HG002267">
    <property type="protein sequence ID" value="CDF40915.1"/>
    <property type="molecule type" value="Genomic_DNA"/>
</dbReference>
<gene>
    <name evidence="2" type="ORF">CHC_T00007473001</name>
</gene>
<name>R7QU85_CHOCR</name>
<dbReference type="Gramene" id="CDF40915">
    <property type="protein sequence ID" value="CDF40915"/>
    <property type="gene ID" value="CHC_T00007473001"/>
</dbReference>
<dbReference type="AlphaFoldDB" id="R7QU85"/>
<proteinExistence type="predicted"/>
<organism evidence="2 3">
    <name type="scientific">Chondrus crispus</name>
    <name type="common">Carrageen Irish moss</name>
    <name type="synonym">Polymorpha crispa</name>
    <dbReference type="NCBI Taxonomy" id="2769"/>
    <lineage>
        <taxon>Eukaryota</taxon>
        <taxon>Rhodophyta</taxon>
        <taxon>Florideophyceae</taxon>
        <taxon>Rhodymeniophycidae</taxon>
        <taxon>Gigartinales</taxon>
        <taxon>Gigartinaceae</taxon>
        <taxon>Chondrus</taxon>
    </lineage>
</organism>
<dbReference type="RefSeq" id="XP_005711209.1">
    <property type="nucleotide sequence ID" value="XM_005711152.1"/>
</dbReference>
<dbReference type="InterPro" id="IPR002782">
    <property type="entry name" value="Mut7-C_RNAse_dom"/>
</dbReference>
<dbReference type="OrthoDB" id="199689at2759"/>
<dbReference type="KEGG" id="ccp:CHC_T00007473001"/>